<evidence type="ECO:0000256" key="5">
    <source>
        <dbReference type="SAM" id="SignalP"/>
    </source>
</evidence>
<dbReference type="InterPro" id="IPR017850">
    <property type="entry name" value="Alkaline_phosphatase_core_sf"/>
</dbReference>
<comment type="similarity">
    <text evidence="1">Belongs to the sulfatase family.</text>
</comment>
<protein>
    <submittedName>
        <fullName evidence="7">Sulfatase</fullName>
    </submittedName>
</protein>
<dbReference type="AlphaFoldDB" id="A0A2S0VXC7"/>
<dbReference type="SUPFAM" id="SSF53649">
    <property type="entry name" value="Alkaline phosphatase-like"/>
    <property type="match status" value="1"/>
</dbReference>
<dbReference type="EMBL" id="CP026604">
    <property type="protein sequence ID" value="AWB68879.1"/>
    <property type="molecule type" value="Genomic_DNA"/>
</dbReference>
<keyword evidence="8" id="KW-1185">Reference proteome</keyword>
<feature type="signal peptide" evidence="5">
    <location>
        <begin position="1"/>
        <end position="20"/>
    </location>
</feature>
<keyword evidence="3" id="KW-0378">Hydrolase</keyword>
<dbReference type="PANTHER" id="PTHR42693">
    <property type="entry name" value="ARYLSULFATASE FAMILY MEMBER"/>
    <property type="match status" value="1"/>
</dbReference>
<evidence type="ECO:0000256" key="1">
    <source>
        <dbReference type="ARBA" id="ARBA00008779"/>
    </source>
</evidence>
<evidence type="ECO:0000313" key="7">
    <source>
        <dbReference type="EMBL" id="AWB68879.1"/>
    </source>
</evidence>
<dbReference type="GO" id="GO:0046872">
    <property type="term" value="F:metal ion binding"/>
    <property type="evidence" value="ECO:0007669"/>
    <property type="project" value="UniProtKB-KW"/>
</dbReference>
<dbReference type="OrthoDB" id="9803751at2"/>
<feature type="domain" description="Sulfatase N-terminal" evidence="6">
    <location>
        <begin position="24"/>
        <end position="358"/>
    </location>
</feature>
<evidence type="ECO:0000256" key="4">
    <source>
        <dbReference type="ARBA" id="ARBA00022837"/>
    </source>
</evidence>
<keyword evidence="5" id="KW-0732">Signal</keyword>
<dbReference type="RefSeq" id="WP_108604922.1">
    <property type="nucleotide sequence ID" value="NZ_CP026604.1"/>
</dbReference>
<dbReference type="Gene3D" id="3.30.1120.10">
    <property type="match status" value="1"/>
</dbReference>
<dbReference type="Gene3D" id="3.40.720.10">
    <property type="entry name" value="Alkaline Phosphatase, subunit A"/>
    <property type="match status" value="1"/>
</dbReference>
<dbReference type="KEGG" id="cate:C2869_02005"/>
<dbReference type="PANTHER" id="PTHR42693:SF53">
    <property type="entry name" value="ENDO-4-O-SULFATASE"/>
    <property type="match status" value="1"/>
</dbReference>
<evidence type="ECO:0000313" key="8">
    <source>
        <dbReference type="Proteomes" id="UP000244441"/>
    </source>
</evidence>
<feature type="chain" id="PRO_5015645644" evidence="5">
    <location>
        <begin position="21"/>
        <end position="492"/>
    </location>
</feature>
<proteinExistence type="inferred from homology"/>
<reference evidence="7 8" key="1">
    <citation type="submission" date="2018-01" db="EMBL/GenBank/DDBJ databases">
        <title>Genome sequence of a Cantenovulum-like bacteria.</title>
        <authorList>
            <person name="Tan W.R."/>
            <person name="Lau N.-S."/>
            <person name="Go F."/>
            <person name="Amirul A.-A.A."/>
        </authorList>
    </citation>
    <scope>NUCLEOTIDE SEQUENCE [LARGE SCALE GENOMIC DNA]</scope>
    <source>
        <strain evidence="7 8">CCB-QB4</strain>
    </source>
</reference>
<dbReference type="InterPro" id="IPR000917">
    <property type="entry name" value="Sulfatase_N"/>
</dbReference>
<evidence type="ECO:0000259" key="6">
    <source>
        <dbReference type="Pfam" id="PF00884"/>
    </source>
</evidence>
<evidence type="ECO:0000256" key="2">
    <source>
        <dbReference type="ARBA" id="ARBA00022723"/>
    </source>
</evidence>
<dbReference type="GO" id="GO:0004065">
    <property type="term" value="F:arylsulfatase activity"/>
    <property type="evidence" value="ECO:0007669"/>
    <property type="project" value="TreeGrafter"/>
</dbReference>
<dbReference type="InterPro" id="IPR024607">
    <property type="entry name" value="Sulfatase_CS"/>
</dbReference>
<dbReference type="Proteomes" id="UP000244441">
    <property type="component" value="Chromosome"/>
</dbReference>
<gene>
    <name evidence="7" type="ORF">C2869_02005</name>
</gene>
<sequence length="492" mass="55743">MKRIFISMLMFLGFQFCCLANERPNVIVILADDLGYADVGYTGAQDIFTPNIDQLAHNGVEITNGYVTHPFCGPSRAGLMTGRYQARFGMEINISNSYFDLYNGLPLTETTFATRLQRAGYQTGVIGKWHLGGSHIYHPNNRGFDYFYGFLAGGHTYFPDEINYTRPLLNKKGQPAYVANEGDYLPLMRNNRDAEFNEYLTTALSKDAASFIKRARQANSPFMLYLAYNAPHQPLQAPKATIDKYKHIENKERRIYAAMIDEMDQGIGRVIAALKETKQFNNTLIFFLSDNGGAASYPGHNKHAKSAFSNSGQFRDGKGSMREGGSHVPFIAHWPNKLKPQKYNGLVSALDIAATAVAVGNGDLSGKTMDGVNLIPYLTNQQSGSPHQALFWRTKENRWAVRTQNAKYLLEDKGQAELYNMIDDPYETHNIIDKDRKLRQALASLWNQWNKDNINNRYLSPTQYQKRRIAFFKQIYDESELKAQKSKPLIIN</sequence>
<evidence type="ECO:0000256" key="3">
    <source>
        <dbReference type="ARBA" id="ARBA00022801"/>
    </source>
</evidence>
<dbReference type="InterPro" id="IPR050738">
    <property type="entry name" value="Sulfatase"/>
</dbReference>
<dbReference type="PROSITE" id="PS00149">
    <property type="entry name" value="SULFATASE_2"/>
    <property type="match status" value="1"/>
</dbReference>
<keyword evidence="4" id="KW-0106">Calcium</keyword>
<dbReference type="Pfam" id="PF00884">
    <property type="entry name" value="Sulfatase"/>
    <property type="match status" value="1"/>
</dbReference>
<organism evidence="7 8">
    <name type="scientific">Saccharobesus litoralis</name>
    <dbReference type="NCBI Taxonomy" id="2172099"/>
    <lineage>
        <taxon>Bacteria</taxon>
        <taxon>Pseudomonadati</taxon>
        <taxon>Pseudomonadota</taxon>
        <taxon>Gammaproteobacteria</taxon>
        <taxon>Alteromonadales</taxon>
        <taxon>Alteromonadaceae</taxon>
        <taxon>Saccharobesus</taxon>
    </lineage>
</organism>
<keyword evidence="2" id="KW-0479">Metal-binding</keyword>
<accession>A0A2S0VXC7</accession>
<name>A0A2S0VXC7_9ALTE</name>